<organism evidence="3 4">
    <name type="scientific">Cellulomonas biazotea</name>
    <dbReference type="NCBI Taxonomy" id="1709"/>
    <lineage>
        <taxon>Bacteria</taxon>
        <taxon>Bacillati</taxon>
        <taxon>Actinomycetota</taxon>
        <taxon>Actinomycetes</taxon>
        <taxon>Micrococcales</taxon>
        <taxon>Cellulomonadaceae</taxon>
        <taxon>Cellulomonas</taxon>
    </lineage>
</organism>
<dbReference type="Pfam" id="PF17761">
    <property type="entry name" value="DUF1016_N"/>
    <property type="match status" value="1"/>
</dbReference>
<dbReference type="PANTHER" id="PTHR30547:SF0">
    <property type="entry name" value="BLR8175 PROTEIN"/>
    <property type="match status" value="1"/>
</dbReference>
<evidence type="ECO:0000259" key="1">
    <source>
        <dbReference type="Pfam" id="PF06250"/>
    </source>
</evidence>
<accession>A0A402DQJ0</accession>
<proteinExistence type="predicted"/>
<dbReference type="Gene3D" id="3.40.1350.10">
    <property type="match status" value="1"/>
</dbReference>
<evidence type="ECO:0008006" key="5">
    <source>
        <dbReference type="Google" id="ProtNLM"/>
    </source>
</evidence>
<protein>
    <recommendedName>
        <fullName evidence="5">DUF1016 domain-containing protein</fullName>
    </recommendedName>
</protein>
<dbReference type="InterPro" id="IPR009362">
    <property type="entry name" value="YhcG_C"/>
</dbReference>
<dbReference type="RefSeq" id="WP_130780994.1">
    <property type="nucleotide sequence ID" value="NZ_BIMR01000094.1"/>
</dbReference>
<dbReference type="GO" id="GO:0003676">
    <property type="term" value="F:nucleic acid binding"/>
    <property type="evidence" value="ECO:0007669"/>
    <property type="project" value="InterPro"/>
</dbReference>
<name>A0A402DQJ0_9CELL</name>
<comment type="caution">
    <text evidence="3">The sequence shown here is derived from an EMBL/GenBank/DDBJ whole genome shotgun (WGS) entry which is preliminary data.</text>
</comment>
<keyword evidence="4" id="KW-1185">Reference proteome</keyword>
<feature type="domain" description="YhcG N-terminal" evidence="2">
    <location>
        <begin position="20"/>
        <end position="155"/>
    </location>
</feature>
<gene>
    <name evidence="3" type="ORF">CBZ_14550</name>
</gene>
<evidence type="ECO:0000259" key="2">
    <source>
        <dbReference type="Pfam" id="PF17761"/>
    </source>
</evidence>
<evidence type="ECO:0000313" key="3">
    <source>
        <dbReference type="EMBL" id="GCE76399.1"/>
    </source>
</evidence>
<dbReference type="InterPro" id="IPR053148">
    <property type="entry name" value="PD-DEXK-like_domain"/>
</dbReference>
<dbReference type="Proteomes" id="UP000289954">
    <property type="component" value="Unassembled WGS sequence"/>
</dbReference>
<dbReference type="Pfam" id="PF06250">
    <property type="entry name" value="YhcG_C"/>
    <property type="match status" value="1"/>
</dbReference>
<dbReference type="InterPro" id="IPR011856">
    <property type="entry name" value="tRNA_endonuc-like_dom_sf"/>
</dbReference>
<evidence type="ECO:0000313" key="4">
    <source>
        <dbReference type="Proteomes" id="UP000289954"/>
    </source>
</evidence>
<sequence length="353" mass="39113">MPRPPERHEPEGYGDLLADLKARVRATQVRAARAANTEVLRLYWSIGRDVLDRQRVAGWGGAVIPRLAADLRREFPEQRGWSASNLKNMRRVAEVWPTLSDFGQHGVGQLPWGHVVVLLERLATREERDWYAAQAVENGWTRNVLEHHIKADLRSRLGAAPTNFAAALDAPDSELAQQLVKDPYVFEHLGLTARMAERDVERALMDRLQDTLLELGRGMAFVGRQVRLAVRDDDGAVDEFVVDLLLFHVEQLRYVVVELKVGRFEPAHVGQLGTYVAIVDGQLRRPGIHAPTIGILLCTGKNGATVRYSLASSSAPVAVADYAGLPRDAREALPSADELRAVIEEGGPEAAER</sequence>
<reference evidence="3 4" key="1">
    <citation type="submission" date="2019-01" db="EMBL/GenBank/DDBJ databases">
        <title>Draft genome sequence of Cellulomonas takizawaensis strain TKZ-21.</title>
        <authorList>
            <person name="Yamamura H."/>
            <person name="Hayashi T."/>
            <person name="Hamada M."/>
            <person name="Serisawa Y."/>
            <person name="Matsuyama K."/>
            <person name="Nakagawa Y."/>
            <person name="Otoguro M."/>
            <person name="Yanagida F."/>
            <person name="Hayakawa M."/>
        </authorList>
    </citation>
    <scope>NUCLEOTIDE SEQUENCE [LARGE SCALE GENOMIC DNA]</scope>
    <source>
        <strain evidence="3 4">NBRC12680</strain>
    </source>
</reference>
<dbReference type="AlphaFoldDB" id="A0A402DQJ0"/>
<feature type="domain" description="YhcG PDDEXK nuclease" evidence="1">
    <location>
        <begin position="177"/>
        <end position="329"/>
    </location>
</feature>
<dbReference type="EMBL" id="BIMR01000094">
    <property type="protein sequence ID" value="GCE76399.1"/>
    <property type="molecule type" value="Genomic_DNA"/>
</dbReference>
<dbReference type="InterPro" id="IPR041527">
    <property type="entry name" value="YhcG_N"/>
</dbReference>
<dbReference type="OrthoDB" id="9801263at2"/>
<dbReference type="PANTHER" id="PTHR30547">
    <property type="entry name" value="UNCHARACTERIZED PROTEIN YHCG-RELATED"/>
    <property type="match status" value="1"/>
</dbReference>